<dbReference type="InterPro" id="IPR014720">
    <property type="entry name" value="dsRBD_dom"/>
</dbReference>
<dbReference type="PROSITE" id="PS50142">
    <property type="entry name" value="RNASE_3_2"/>
    <property type="match status" value="1"/>
</dbReference>
<dbReference type="RefSeq" id="WP_200346948.1">
    <property type="nucleotide sequence ID" value="NZ_NRSJ01000027.1"/>
</dbReference>
<evidence type="ECO:0000313" key="18">
    <source>
        <dbReference type="EMBL" id="MBK1705732.1"/>
    </source>
</evidence>
<feature type="active site" evidence="15">
    <location>
        <position position="44"/>
    </location>
</feature>
<organism evidence="18 19">
    <name type="scientific">Halochromatium glycolicum</name>
    <dbReference type="NCBI Taxonomy" id="85075"/>
    <lineage>
        <taxon>Bacteria</taxon>
        <taxon>Pseudomonadati</taxon>
        <taxon>Pseudomonadota</taxon>
        <taxon>Gammaproteobacteria</taxon>
        <taxon>Chromatiales</taxon>
        <taxon>Chromatiaceae</taxon>
        <taxon>Halochromatium</taxon>
    </lineage>
</organism>
<dbReference type="GO" id="GO:0003725">
    <property type="term" value="F:double-stranded RNA binding"/>
    <property type="evidence" value="ECO:0007669"/>
    <property type="project" value="TreeGrafter"/>
</dbReference>
<dbReference type="PANTHER" id="PTHR11207:SF0">
    <property type="entry name" value="RIBONUCLEASE 3"/>
    <property type="match status" value="1"/>
</dbReference>
<dbReference type="SUPFAM" id="SSF69065">
    <property type="entry name" value="RNase III domain-like"/>
    <property type="match status" value="1"/>
</dbReference>
<keyword evidence="6 15" id="KW-0698">rRNA processing</keyword>
<evidence type="ECO:0000256" key="5">
    <source>
        <dbReference type="ARBA" id="ARBA00022490"/>
    </source>
</evidence>
<evidence type="ECO:0000256" key="4">
    <source>
        <dbReference type="ARBA" id="ARBA00011738"/>
    </source>
</evidence>
<dbReference type="GO" id="GO:0046872">
    <property type="term" value="F:metal ion binding"/>
    <property type="evidence" value="ECO:0007669"/>
    <property type="project" value="UniProtKB-KW"/>
</dbReference>
<keyword evidence="7 15" id="KW-0507">mRNA processing</keyword>
<reference evidence="18" key="2">
    <citation type="journal article" date="2020" name="Microorganisms">
        <title>Osmotic Adaptation and Compatible Solute Biosynthesis of Phototrophic Bacteria as Revealed from Genome Analyses.</title>
        <authorList>
            <person name="Imhoff J.F."/>
            <person name="Rahn T."/>
            <person name="Kunzel S."/>
            <person name="Keller A."/>
            <person name="Neulinger S.C."/>
        </authorList>
    </citation>
    <scope>NUCLEOTIDE SEQUENCE</scope>
    <source>
        <strain evidence="18">DSM 11080</strain>
    </source>
</reference>
<dbReference type="NCBIfam" id="TIGR02191">
    <property type="entry name" value="RNaseIII"/>
    <property type="match status" value="1"/>
</dbReference>
<feature type="domain" description="DRBM" evidence="16">
    <location>
        <begin position="154"/>
        <end position="224"/>
    </location>
</feature>
<evidence type="ECO:0000256" key="12">
    <source>
        <dbReference type="ARBA" id="ARBA00022801"/>
    </source>
</evidence>
<dbReference type="Proteomes" id="UP001296776">
    <property type="component" value="Unassembled WGS sequence"/>
</dbReference>
<dbReference type="FunFam" id="3.30.160.20:FF:000003">
    <property type="entry name" value="Ribonuclease 3"/>
    <property type="match status" value="1"/>
</dbReference>
<keyword evidence="5 15" id="KW-0963">Cytoplasm</keyword>
<evidence type="ECO:0000256" key="6">
    <source>
        <dbReference type="ARBA" id="ARBA00022552"/>
    </source>
</evidence>
<dbReference type="HAMAP" id="MF_00104">
    <property type="entry name" value="RNase_III"/>
    <property type="match status" value="1"/>
</dbReference>
<evidence type="ECO:0000256" key="13">
    <source>
        <dbReference type="ARBA" id="ARBA00022842"/>
    </source>
</evidence>
<dbReference type="GO" id="GO:0010468">
    <property type="term" value="P:regulation of gene expression"/>
    <property type="evidence" value="ECO:0007669"/>
    <property type="project" value="TreeGrafter"/>
</dbReference>
<comment type="similarity">
    <text evidence="3">Belongs to the ribonuclease III family.</text>
</comment>
<keyword evidence="9 15" id="KW-0540">Nuclease</keyword>
<dbReference type="GO" id="GO:0019843">
    <property type="term" value="F:rRNA binding"/>
    <property type="evidence" value="ECO:0007669"/>
    <property type="project" value="UniProtKB-KW"/>
</dbReference>
<dbReference type="InterPro" id="IPR000999">
    <property type="entry name" value="RNase_III_dom"/>
</dbReference>
<dbReference type="InterPro" id="IPR011907">
    <property type="entry name" value="RNase_III"/>
</dbReference>
<evidence type="ECO:0000259" key="16">
    <source>
        <dbReference type="PROSITE" id="PS50137"/>
    </source>
</evidence>
<dbReference type="SMART" id="SM00535">
    <property type="entry name" value="RIBOc"/>
    <property type="match status" value="1"/>
</dbReference>
<evidence type="ECO:0000259" key="17">
    <source>
        <dbReference type="PROSITE" id="PS50142"/>
    </source>
</evidence>
<dbReference type="InterPro" id="IPR036389">
    <property type="entry name" value="RNase_III_sf"/>
</dbReference>
<keyword evidence="19" id="KW-1185">Reference proteome</keyword>
<keyword evidence="8 15" id="KW-0819">tRNA processing</keyword>
<keyword evidence="10 15" id="KW-0479">Metal-binding</keyword>
<keyword evidence="14 15" id="KW-0694">RNA-binding</keyword>
<evidence type="ECO:0000256" key="15">
    <source>
        <dbReference type="HAMAP-Rule" id="MF_00104"/>
    </source>
</evidence>
<name>A0AAJ0U761_9GAMM</name>
<dbReference type="PROSITE" id="PS50137">
    <property type="entry name" value="DS_RBD"/>
    <property type="match status" value="1"/>
</dbReference>
<feature type="binding site" evidence="15">
    <location>
        <position position="116"/>
    </location>
    <ligand>
        <name>Mg(2+)</name>
        <dbReference type="ChEBI" id="CHEBI:18420"/>
    </ligand>
</feature>
<feature type="domain" description="RNase III" evidence="17">
    <location>
        <begin position="12"/>
        <end position="127"/>
    </location>
</feature>
<dbReference type="PANTHER" id="PTHR11207">
    <property type="entry name" value="RIBONUCLEASE III"/>
    <property type="match status" value="1"/>
</dbReference>
<dbReference type="SUPFAM" id="SSF54768">
    <property type="entry name" value="dsRNA-binding domain-like"/>
    <property type="match status" value="1"/>
</dbReference>
<dbReference type="Gene3D" id="3.30.160.20">
    <property type="match status" value="1"/>
</dbReference>
<dbReference type="GO" id="GO:0006364">
    <property type="term" value="P:rRNA processing"/>
    <property type="evidence" value="ECO:0007669"/>
    <property type="project" value="UniProtKB-UniRule"/>
</dbReference>
<comment type="subcellular location">
    <subcellularLocation>
        <location evidence="2 15">Cytoplasm</location>
    </subcellularLocation>
</comment>
<evidence type="ECO:0000256" key="2">
    <source>
        <dbReference type="ARBA" id="ARBA00004496"/>
    </source>
</evidence>
<evidence type="ECO:0000256" key="8">
    <source>
        <dbReference type="ARBA" id="ARBA00022694"/>
    </source>
</evidence>
<reference evidence="18" key="1">
    <citation type="submission" date="2017-08" db="EMBL/GenBank/DDBJ databases">
        <authorList>
            <person name="Imhoff J.F."/>
            <person name="Rahn T."/>
            <person name="Kuenzel S."/>
            <person name="Neulinger S.C."/>
        </authorList>
    </citation>
    <scope>NUCLEOTIDE SEQUENCE</scope>
    <source>
        <strain evidence="18">DSM 11080</strain>
    </source>
</reference>
<dbReference type="GO" id="GO:0005737">
    <property type="term" value="C:cytoplasm"/>
    <property type="evidence" value="ECO:0007669"/>
    <property type="project" value="UniProtKB-SubCell"/>
</dbReference>
<dbReference type="CDD" id="cd00593">
    <property type="entry name" value="RIBOc"/>
    <property type="match status" value="1"/>
</dbReference>
<evidence type="ECO:0000256" key="14">
    <source>
        <dbReference type="ARBA" id="ARBA00022884"/>
    </source>
</evidence>
<evidence type="ECO:0000256" key="10">
    <source>
        <dbReference type="ARBA" id="ARBA00022723"/>
    </source>
</evidence>
<feature type="binding site" evidence="15">
    <location>
        <position position="113"/>
    </location>
    <ligand>
        <name>Mg(2+)</name>
        <dbReference type="ChEBI" id="CHEBI:18420"/>
    </ligand>
</feature>
<dbReference type="Gene3D" id="1.10.1520.10">
    <property type="entry name" value="Ribonuclease III domain"/>
    <property type="match status" value="1"/>
</dbReference>
<sequence>MADPNRLVHSLIGRKPESTALIEQALTHRSAGPVNNERLEFLGDALLGFVIAEVLLQRFPDASEGDLTRRRATLVNREALARIARTLALGDYLRLDPGALRSGGHARDSVLSDALEALIGAIYLDQGFACAKQMILRVFTDALAEVANRDAGKDPKTRLQEWLQARRRSLPEYEVIAITGEQHAQRFQVRCRLADEERSCIGDGSSRRRAEQQSAETMLTQLIEQEEA</sequence>
<gene>
    <name evidence="15" type="primary">rnc</name>
    <name evidence="18" type="ORF">CKO40_14485</name>
</gene>
<evidence type="ECO:0000256" key="3">
    <source>
        <dbReference type="ARBA" id="ARBA00010183"/>
    </source>
</evidence>
<evidence type="ECO:0000256" key="7">
    <source>
        <dbReference type="ARBA" id="ARBA00022664"/>
    </source>
</evidence>
<dbReference type="FunFam" id="1.10.1520.10:FF:000001">
    <property type="entry name" value="Ribonuclease 3"/>
    <property type="match status" value="1"/>
</dbReference>
<keyword evidence="12 15" id="KW-0378">Hydrolase</keyword>
<keyword evidence="13 15" id="KW-0460">Magnesium</keyword>
<feature type="active site" evidence="15">
    <location>
        <position position="116"/>
    </location>
</feature>
<evidence type="ECO:0000256" key="9">
    <source>
        <dbReference type="ARBA" id="ARBA00022722"/>
    </source>
</evidence>
<comment type="caution">
    <text evidence="18">The sequence shown here is derived from an EMBL/GenBank/DDBJ whole genome shotgun (WGS) entry which is preliminary data.</text>
</comment>
<evidence type="ECO:0000256" key="11">
    <source>
        <dbReference type="ARBA" id="ARBA00022759"/>
    </source>
</evidence>
<dbReference type="GO" id="GO:0042802">
    <property type="term" value="F:identical protein binding"/>
    <property type="evidence" value="ECO:0007669"/>
    <property type="project" value="UniProtKB-ARBA"/>
</dbReference>
<dbReference type="GO" id="GO:0006397">
    <property type="term" value="P:mRNA processing"/>
    <property type="evidence" value="ECO:0007669"/>
    <property type="project" value="UniProtKB-UniRule"/>
</dbReference>
<dbReference type="EMBL" id="NRSJ01000027">
    <property type="protein sequence ID" value="MBK1705732.1"/>
    <property type="molecule type" value="Genomic_DNA"/>
</dbReference>
<dbReference type="PROSITE" id="PS00517">
    <property type="entry name" value="RNASE_3_1"/>
    <property type="match status" value="1"/>
</dbReference>
<dbReference type="EC" id="3.1.26.3" evidence="15"/>
<accession>A0AAJ0U761</accession>
<feature type="binding site" evidence="15">
    <location>
        <position position="40"/>
    </location>
    <ligand>
        <name>Mg(2+)</name>
        <dbReference type="ChEBI" id="CHEBI:18420"/>
    </ligand>
</feature>
<keyword evidence="15" id="KW-0699">rRNA-binding</keyword>
<dbReference type="GO" id="GO:0004525">
    <property type="term" value="F:ribonuclease III activity"/>
    <property type="evidence" value="ECO:0007669"/>
    <property type="project" value="UniProtKB-UniRule"/>
</dbReference>
<dbReference type="Pfam" id="PF14622">
    <property type="entry name" value="Ribonucleas_3_3"/>
    <property type="match status" value="1"/>
</dbReference>
<comment type="function">
    <text evidence="15">Digests double-stranded RNA. Involved in the processing of primary rRNA transcript to yield the immediate precursors to the large and small rRNAs (23S and 16S). Processes some mRNAs, and tRNAs when they are encoded in the rRNA operon. Processes pre-crRNA and tracrRNA of type II CRISPR loci if present in the organism.</text>
</comment>
<dbReference type="CDD" id="cd10845">
    <property type="entry name" value="DSRM_RNAse_III_family"/>
    <property type="match status" value="1"/>
</dbReference>
<dbReference type="SMART" id="SM00358">
    <property type="entry name" value="DSRM"/>
    <property type="match status" value="1"/>
</dbReference>
<evidence type="ECO:0000256" key="1">
    <source>
        <dbReference type="ARBA" id="ARBA00000109"/>
    </source>
</evidence>
<protein>
    <recommendedName>
        <fullName evidence="15">Ribonuclease 3</fullName>
        <ecNumber evidence="15">3.1.26.3</ecNumber>
    </recommendedName>
    <alternativeName>
        <fullName evidence="15">Ribonuclease III</fullName>
        <shortName evidence="15">RNase III</shortName>
    </alternativeName>
</protein>
<comment type="cofactor">
    <cofactor evidence="15">
        <name>Mg(2+)</name>
        <dbReference type="ChEBI" id="CHEBI:18420"/>
    </cofactor>
</comment>
<keyword evidence="11 15" id="KW-0255">Endonuclease</keyword>
<comment type="catalytic activity">
    <reaction evidence="1 15">
        <text>Endonucleolytic cleavage to 5'-phosphomonoester.</text>
        <dbReference type="EC" id="3.1.26.3"/>
    </reaction>
</comment>
<dbReference type="Pfam" id="PF00035">
    <property type="entry name" value="dsrm"/>
    <property type="match status" value="1"/>
</dbReference>
<comment type="subunit">
    <text evidence="4 15">Homodimer.</text>
</comment>
<dbReference type="AlphaFoldDB" id="A0AAJ0U761"/>
<dbReference type="GO" id="GO:0008033">
    <property type="term" value="P:tRNA processing"/>
    <property type="evidence" value="ECO:0007669"/>
    <property type="project" value="UniProtKB-KW"/>
</dbReference>
<proteinExistence type="inferred from homology"/>
<evidence type="ECO:0000313" key="19">
    <source>
        <dbReference type="Proteomes" id="UP001296776"/>
    </source>
</evidence>